<organism evidence="5">
    <name type="scientific">Capitella teleta</name>
    <name type="common">Polychaete worm</name>
    <dbReference type="NCBI Taxonomy" id="283909"/>
    <lineage>
        <taxon>Eukaryota</taxon>
        <taxon>Metazoa</taxon>
        <taxon>Spiralia</taxon>
        <taxon>Lophotrochozoa</taxon>
        <taxon>Annelida</taxon>
        <taxon>Polychaeta</taxon>
        <taxon>Sedentaria</taxon>
        <taxon>Scolecida</taxon>
        <taxon>Capitellidae</taxon>
        <taxon>Capitella</taxon>
    </lineage>
</organism>
<dbReference type="AlphaFoldDB" id="R7TZV8"/>
<evidence type="ECO:0000313" key="7">
    <source>
        <dbReference type="Proteomes" id="UP000014760"/>
    </source>
</evidence>
<dbReference type="GO" id="GO:0019136">
    <property type="term" value="F:deoxynucleoside kinase activity"/>
    <property type="evidence" value="ECO:0007669"/>
    <property type="project" value="InterPro"/>
</dbReference>
<dbReference type="Pfam" id="PF01712">
    <property type="entry name" value="dNK"/>
    <property type="match status" value="1"/>
</dbReference>
<dbReference type="InterPro" id="IPR027417">
    <property type="entry name" value="P-loop_NTPase"/>
</dbReference>
<feature type="binding site" evidence="3">
    <location>
        <begin position="41"/>
        <end position="49"/>
    </location>
    <ligand>
        <name>ATP</name>
        <dbReference type="ChEBI" id="CHEBI:30616"/>
    </ligand>
</feature>
<dbReference type="FunCoup" id="R7TZV8">
    <property type="interactions" value="905"/>
</dbReference>
<reference evidence="5 7" key="2">
    <citation type="journal article" date="2013" name="Nature">
        <title>Insights into bilaterian evolution from three spiralian genomes.</title>
        <authorList>
            <person name="Simakov O."/>
            <person name="Marletaz F."/>
            <person name="Cho S.J."/>
            <person name="Edsinger-Gonzales E."/>
            <person name="Havlak P."/>
            <person name="Hellsten U."/>
            <person name="Kuo D.H."/>
            <person name="Larsson T."/>
            <person name="Lv J."/>
            <person name="Arendt D."/>
            <person name="Savage R."/>
            <person name="Osoegawa K."/>
            <person name="de Jong P."/>
            <person name="Grimwood J."/>
            <person name="Chapman J.A."/>
            <person name="Shapiro H."/>
            <person name="Aerts A."/>
            <person name="Otillar R.P."/>
            <person name="Terry A.Y."/>
            <person name="Boore J.L."/>
            <person name="Grigoriev I.V."/>
            <person name="Lindberg D.R."/>
            <person name="Seaver E.C."/>
            <person name="Weisblat D.A."/>
            <person name="Putnam N.H."/>
            <person name="Rokhsar D.S."/>
        </authorList>
    </citation>
    <scope>NUCLEOTIDE SEQUENCE</scope>
    <source>
        <strain evidence="5 7">I ESC-2004</strain>
    </source>
</reference>
<reference evidence="7" key="1">
    <citation type="submission" date="2012-12" db="EMBL/GenBank/DDBJ databases">
        <authorList>
            <person name="Hellsten U."/>
            <person name="Grimwood J."/>
            <person name="Chapman J.A."/>
            <person name="Shapiro H."/>
            <person name="Aerts A."/>
            <person name="Otillar R.P."/>
            <person name="Terry A.Y."/>
            <person name="Boore J.L."/>
            <person name="Simakov O."/>
            <person name="Marletaz F."/>
            <person name="Cho S.-J."/>
            <person name="Edsinger-Gonzales E."/>
            <person name="Havlak P."/>
            <person name="Kuo D.-H."/>
            <person name="Larsson T."/>
            <person name="Lv J."/>
            <person name="Arendt D."/>
            <person name="Savage R."/>
            <person name="Osoegawa K."/>
            <person name="de Jong P."/>
            <person name="Lindberg D.R."/>
            <person name="Seaver E.C."/>
            <person name="Weisblat D.A."/>
            <person name="Putnam N.H."/>
            <person name="Grigoriev I.V."/>
            <person name="Rokhsar D.S."/>
        </authorList>
    </citation>
    <scope>NUCLEOTIDE SEQUENCE</scope>
    <source>
        <strain evidence="7">I ESC-2004</strain>
    </source>
</reference>
<evidence type="ECO:0000259" key="4">
    <source>
        <dbReference type="Pfam" id="PF01712"/>
    </source>
</evidence>
<sequence>MLGGDASCDMAWDDMERLEGLEGLREFCARRTKKFTVSVEGNIGCGKSTLLKYFESCPTVECLKEPVDQWRDIQGHNALQLLYEDPKRWAFSFDNYSMLTRLEMHRHKHAVPVKMLERSLFSTRYVFVENSHKSGMLTDLEFAVLSEWFDFITTTQKVGVDLFVYLKAPPDVCHRRIMARNRKEESGVPLDFIEKLHDLHEDWLINQKKYKVPGPVLVLDASHELPKMKEIYEEFKSEILCGCT</sequence>
<dbReference type="Proteomes" id="UP000014760">
    <property type="component" value="Unassembled WGS sequence"/>
</dbReference>
<dbReference type="Gene3D" id="3.40.50.300">
    <property type="entry name" value="P-loop containing nucleotide triphosphate hydrolases"/>
    <property type="match status" value="1"/>
</dbReference>
<dbReference type="PANTHER" id="PTHR10513:SF24">
    <property type="entry name" value="THYMIDINE KINASE 2, MITOCHONDRIAL"/>
    <property type="match status" value="1"/>
</dbReference>
<proteinExistence type="inferred from homology"/>
<feature type="active site" description="Proton acceptor" evidence="2">
    <location>
        <position position="117"/>
    </location>
</feature>
<feature type="binding site" evidence="3">
    <location>
        <begin position="176"/>
        <end position="180"/>
    </location>
    <ligand>
        <name>ATP</name>
        <dbReference type="ChEBI" id="CHEBI:30616"/>
    </ligand>
</feature>
<dbReference type="EMBL" id="KB308811">
    <property type="protein sequence ID" value="ELT96475.1"/>
    <property type="molecule type" value="Genomic_DNA"/>
</dbReference>
<gene>
    <name evidence="5" type="ORF">CAPTEDRAFT_169438</name>
</gene>
<accession>R7TZV8</accession>
<evidence type="ECO:0000313" key="5">
    <source>
        <dbReference type="EMBL" id="ELT96475.1"/>
    </source>
</evidence>
<dbReference type="InterPro" id="IPR050566">
    <property type="entry name" value="Deoxyribonucleoside_kinase"/>
</dbReference>
<dbReference type="PANTHER" id="PTHR10513">
    <property type="entry name" value="DEOXYNUCLEOSIDE KINASE"/>
    <property type="match status" value="1"/>
</dbReference>
<dbReference type="HOGENOM" id="CLU_030466_1_0_1"/>
<dbReference type="PIRSF" id="PIRSF000705">
    <property type="entry name" value="DNK"/>
    <property type="match status" value="1"/>
</dbReference>
<dbReference type="InterPro" id="IPR031314">
    <property type="entry name" value="DNK_dom"/>
</dbReference>
<dbReference type="EMBL" id="AMQN01011293">
    <property type="status" value="NOT_ANNOTATED_CDS"/>
    <property type="molecule type" value="Genomic_DNA"/>
</dbReference>
<dbReference type="OrthoDB" id="567086at2759"/>
<dbReference type="CDD" id="cd01673">
    <property type="entry name" value="dNK"/>
    <property type="match status" value="1"/>
</dbReference>
<dbReference type="GO" id="GO:0005524">
    <property type="term" value="F:ATP binding"/>
    <property type="evidence" value="ECO:0007669"/>
    <property type="project" value="UniProtKB-KW"/>
</dbReference>
<dbReference type="OMA" id="ANCEYLE"/>
<evidence type="ECO:0000313" key="6">
    <source>
        <dbReference type="EnsemblMetazoa" id="CapteP169438"/>
    </source>
</evidence>
<feature type="domain" description="Deoxynucleoside kinase" evidence="4">
    <location>
        <begin position="37"/>
        <end position="239"/>
    </location>
</feature>
<dbReference type="STRING" id="283909.R7TZV8"/>
<comment type="similarity">
    <text evidence="1">Belongs to the DCK/DGK family.</text>
</comment>
<keyword evidence="3" id="KW-0067">ATP-binding</keyword>
<keyword evidence="7" id="KW-1185">Reference proteome</keyword>
<keyword evidence="3" id="KW-0547">Nucleotide-binding</keyword>
<dbReference type="InterPro" id="IPR002624">
    <property type="entry name" value="DCK/DGK"/>
</dbReference>
<reference evidence="6" key="3">
    <citation type="submission" date="2015-06" db="UniProtKB">
        <authorList>
            <consortium name="EnsemblMetazoa"/>
        </authorList>
    </citation>
    <scope>IDENTIFICATION</scope>
</reference>
<dbReference type="GO" id="GO:0005739">
    <property type="term" value="C:mitochondrion"/>
    <property type="evidence" value="ECO:0007669"/>
    <property type="project" value="TreeGrafter"/>
</dbReference>
<dbReference type="SUPFAM" id="SSF52540">
    <property type="entry name" value="P-loop containing nucleoside triphosphate hydrolases"/>
    <property type="match status" value="1"/>
</dbReference>
<dbReference type="EnsemblMetazoa" id="CapteT169438">
    <property type="protein sequence ID" value="CapteP169438"/>
    <property type="gene ID" value="CapteG169438"/>
</dbReference>
<name>R7TZV8_CAPTE</name>
<dbReference type="FunFam" id="3.40.50.300:FF:001571">
    <property type="entry name" value="Deoxynucleoside kinase"/>
    <property type="match status" value="1"/>
</dbReference>
<evidence type="ECO:0000256" key="1">
    <source>
        <dbReference type="ARBA" id="ARBA00007420"/>
    </source>
</evidence>
<protein>
    <recommendedName>
        <fullName evidence="4">Deoxynucleoside kinase domain-containing protein</fullName>
    </recommendedName>
</protein>
<evidence type="ECO:0000256" key="2">
    <source>
        <dbReference type="PIRSR" id="PIRSR000705-1"/>
    </source>
</evidence>
<evidence type="ECO:0000256" key="3">
    <source>
        <dbReference type="PIRSR" id="PIRSR000705-3"/>
    </source>
</evidence>